<dbReference type="Gene3D" id="3.40.50.720">
    <property type="entry name" value="NAD(P)-binding Rossmann-like Domain"/>
    <property type="match status" value="1"/>
</dbReference>
<dbReference type="EMBL" id="JACCFK010000001">
    <property type="protein sequence ID" value="NYI91743.1"/>
    <property type="molecule type" value="Genomic_DNA"/>
</dbReference>
<keyword evidence="2 9" id="KW-0479">Metal-binding</keyword>
<dbReference type="Pfam" id="PF11975">
    <property type="entry name" value="Glyco_hydro_4C"/>
    <property type="match status" value="1"/>
</dbReference>
<evidence type="ECO:0000256" key="7">
    <source>
        <dbReference type="PIRSR" id="PIRSR601088-1"/>
    </source>
</evidence>
<keyword evidence="9" id="KW-0408">Iron</keyword>
<dbReference type="GO" id="GO:0008706">
    <property type="term" value="F:6-phospho-beta-glucosidase activity"/>
    <property type="evidence" value="ECO:0007669"/>
    <property type="project" value="UniProtKB-EC"/>
</dbReference>
<feature type="binding site" evidence="8">
    <location>
        <position position="79"/>
    </location>
    <ligand>
        <name>substrate</name>
    </ligand>
</feature>
<evidence type="ECO:0000256" key="5">
    <source>
        <dbReference type="ARBA" id="ARBA00023211"/>
    </source>
</evidence>
<comment type="caution">
    <text evidence="13">The sequence shown here is derived from an EMBL/GenBank/DDBJ whole genome shotgun (WGS) entry which is preliminary data.</text>
</comment>
<keyword evidence="4 11" id="KW-0520">NAD</keyword>
<protein>
    <submittedName>
        <fullName evidence="13">6-phospho-beta-glucosidase</fullName>
        <ecNumber evidence="13">3.2.1.86</ecNumber>
    </submittedName>
</protein>
<organism evidence="13 14">
    <name type="scientific">Amycolatopsis endophytica</name>
    <dbReference type="NCBI Taxonomy" id="860233"/>
    <lineage>
        <taxon>Bacteria</taxon>
        <taxon>Bacillati</taxon>
        <taxon>Actinomycetota</taxon>
        <taxon>Actinomycetes</taxon>
        <taxon>Pseudonocardiales</taxon>
        <taxon>Pseudonocardiaceae</taxon>
        <taxon>Amycolatopsis</taxon>
    </lineage>
</organism>
<dbReference type="InterPro" id="IPR015955">
    <property type="entry name" value="Lactate_DH/Glyco_Ohase_4_C"/>
</dbReference>
<feature type="active site" description="Proton donor" evidence="7">
    <location>
        <position position="155"/>
    </location>
</feature>
<evidence type="ECO:0000256" key="10">
    <source>
        <dbReference type="PIRSR" id="PIRSR601088-4"/>
    </source>
</evidence>
<feature type="active site" description="Proton acceptor" evidence="7">
    <location>
        <position position="232"/>
    </location>
</feature>
<dbReference type="EC" id="3.2.1.86" evidence="13"/>
<evidence type="ECO:0000256" key="4">
    <source>
        <dbReference type="ARBA" id="ARBA00023027"/>
    </source>
</evidence>
<dbReference type="InterPro" id="IPR022616">
    <property type="entry name" value="Glyco_hydro_4_C"/>
</dbReference>
<dbReference type="PROSITE" id="PS01324">
    <property type="entry name" value="GLYCOSYL_HYDROL_F4"/>
    <property type="match status" value="1"/>
</dbReference>
<dbReference type="RefSeq" id="WP_179775589.1">
    <property type="nucleotide sequence ID" value="NZ_JACCFK010000001.1"/>
</dbReference>
<dbReference type="InterPro" id="IPR036291">
    <property type="entry name" value="NAD(P)-bd_dom_sf"/>
</dbReference>
<keyword evidence="6 11" id="KW-0326">Glycosidase</keyword>
<evidence type="ECO:0000259" key="12">
    <source>
        <dbReference type="Pfam" id="PF11975"/>
    </source>
</evidence>
<dbReference type="PANTHER" id="PTHR32092">
    <property type="entry name" value="6-PHOSPHO-BETA-GLUCOSIDASE-RELATED"/>
    <property type="match status" value="1"/>
</dbReference>
<sequence length="426" mass="44542">MRLTIIGGGGFRTPLIHRAVTEWGAVREIALYDTDSRRLAAIGAVLGDQAVVPHTDLDAALAGADFVFCAVRVGGTRGRVLDERVALDCGVLGQETTGAGGLAYGLRGVPVLTALARRIAELAPTAWVVNFTNPVGLITEAMAAVLGDRVIGICDSPAGLFRRVAWLLGVPAEQAWFDYAGLNHLGWLRAVRVAGADRLPALLAGDRLGEIEEGRLFGAPLLRELGMIPNEYLRYYHATDAAIEKARTGPTRGAFLHERQEAFYRAAVGEPSAAARLWARTLAEREATYSAAPATASGEPAGGGYEAMAVAVMRALAGEGAANPVLNVRNRGALPGLPADAVVEVPCLVDTNGAHPIAGDPLPGAQLALARAVKTAERTTITAALTGSLAAAEDAFAAHPLVGDRSVARRLVDGYRAAHPELDALR</sequence>
<comment type="similarity">
    <text evidence="1 11">Belongs to the glycosyl hydrolase 4 family.</text>
</comment>
<keyword evidence="14" id="KW-1185">Reference proteome</keyword>
<evidence type="ECO:0000256" key="11">
    <source>
        <dbReference type="RuleBase" id="RU361152"/>
    </source>
</evidence>
<feature type="binding site" evidence="9">
    <location>
        <position position="184"/>
    </location>
    <ligand>
        <name>Mn(2+)</name>
        <dbReference type="ChEBI" id="CHEBI:29035"/>
    </ligand>
</feature>
<feature type="site" description="Increases basicity of active site Tyr" evidence="10">
    <location>
        <position position="95"/>
    </location>
</feature>
<reference evidence="13 14" key="1">
    <citation type="submission" date="2020-07" db="EMBL/GenBank/DDBJ databases">
        <title>Sequencing the genomes of 1000 actinobacteria strains.</title>
        <authorList>
            <person name="Klenk H.-P."/>
        </authorList>
    </citation>
    <scope>NUCLEOTIDE SEQUENCE [LARGE SCALE GENOMIC DNA]</scope>
    <source>
        <strain evidence="13 14">DSM 104006</strain>
    </source>
</reference>
<dbReference type="PANTHER" id="PTHR32092:SF5">
    <property type="entry name" value="6-PHOSPHO-BETA-GLUCOSIDASE"/>
    <property type="match status" value="1"/>
</dbReference>
<keyword evidence="5 9" id="KW-0464">Manganese</keyword>
<evidence type="ECO:0000313" key="13">
    <source>
        <dbReference type="EMBL" id="NYI91743.1"/>
    </source>
</evidence>
<name>A0A853B8U8_9PSEU</name>
<dbReference type="InterPro" id="IPR001088">
    <property type="entry name" value="Glyco_hydro_4"/>
</dbReference>
<dbReference type="GO" id="GO:0046872">
    <property type="term" value="F:metal ion binding"/>
    <property type="evidence" value="ECO:0007669"/>
    <property type="project" value="UniProtKB-KW"/>
</dbReference>
<gene>
    <name evidence="13" type="ORF">HNR02_005066</name>
</gene>
<feature type="domain" description="Glycosyl hydrolase family 4 C-terminal" evidence="12">
    <location>
        <begin position="179"/>
        <end position="402"/>
    </location>
</feature>
<evidence type="ECO:0000256" key="1">
    <source>
        <dbReference type="ARBA" id="ARBA00010141"/>
    </source>
</evidence>
<evidence type="ECO:0000256" key="8">
    <source>
        <dbReference type="PIRSR" id="PIRSR601088-2"/>
    </source>
</evidence>
<evidence type="ECO:0000256" key="2">
    <source>
        <dbReference type="ARBA" id="ARBA00022723"/>
    </source>
</evidence>
<keyword evidence="9" id="KW-0533">Nickel</keyword>
<evidence type="ECO:0000256" key="3">
    <source>
        <dbReference type="ARBA" id="ARBA00022801"/>
    </source>
</evidence>
<dbReference type="PRINTS" id="PR00732">
    <property type="entry name" value="GLHYDRLASE4"/>
</dbReference>
<evidence type="ECO:0000313" key="14">
    <source>
        <dbReference type="Proteomes" id="UP000549616"/>
    </source>
</evidence>
<keyword evidence="3 11" id="KW-0378">Hydrolase</keyword>
<dbReference type="GO" id="GO:0005975">
    <property type="term" value="P:carbohydrate metabolic process"/>
    <property type="evidence" value="ECO:0007669"/>
    <property type="project" value="InterPro"/>
</dbReference>
<dbReference type="SUPFAM" id="SSF56327">
    <property type="entry name" value="LDH C-terminal domain-like"/>
    <property type="match status" value="1"/>
</dbReference>
<dbReference type="Proteomes" id="UP000549616">
    <property type="component" value="Unassembled WGS sequence"/>
</dbReference>
<dbReference type="Pfam" id="PF02056">
    <property type="entry name" value="Glyco_hydro_4"/>
    <property type="match status" value="1"/>
</dbReference>
<dbReference type="SUPFAM" id="SSF51735">
    <property type="entry name" value="NAD(P)-binding Rossmann-fold domains"/>
    <property type="match status" value="1"/>
</dbReference>
<evidence type="ECO:0000256" key="6">
    <source>
        <dbReference type="ARBA" id="ARBA00023295"/>
    </source>
</evidence>
<dbReference type="AlphaFoldDB" id="A0A853B8U8"/>
<proteinExistence type="inferred from homology"/>
<evidence type="ECO:0000256" key="9">
    <source>
        <dbReference type="PIRSR" id="PIRSR601088-3"/>
    </source>
</evidence>
<accession>A0A853B8U8</accession>
<dbReference type="InterPro" id="IPR019802">
    <property type="entry name" value="GlycHydrolase_4_CS"/>
</dbReference>
<keyword evidence="9" id="KW-0170">Cobalt</keyword>
<feature type="binding site" evidence="9">
    <location>
        <position position="154"/>
    </location>
    <ligand>
        <name>Mn(2+)</name>
        <dbReference type="ChEBI" id="CHEBI:29035"/>
    </ligand>
</feature>
<dbReference type="GO" id="GO:0016616">
    <property type="term" value="F:oxidoreductase activity, acting on the CH-OH group of donors, NAD or NADP as acceptor"/>
    <property type="evidence" value="ECO:0007669"/>
    <property type="project" value="InterPro"/>
</dbReference>
<feature type="binding site" evidence="8">
    <location>
        <position position="133"/>
    </location>
    <ligand>
        <name>substrate</name>
    </ligand>
</feature>
<comment type="cofactor">
    <cofactor evidence="11">
        <name>NAD(+)</name>
        <dbReference type="ChEBI" id="CHEBI:57540"/>
    </cofactor>
    <text evidence="11">Binds 1 NAD(+) per subunit.</text>
</comment>
<dbReference type="Gene3D" id="3.90.110.10">
    <property type="entry name" value="Lactate dehydrogenase/glycoside hydrolase, family 4, C-terminal"/>
    <property type="match status" value="1"/>
</dbReference>